<keyword evidence="1 3" id="KW-0378">Hydrolase</keyword>
<dbReference type="EMBL" id="JACBZD010000002">
    <property type="protein sequence ID" value="NYI07770.1"/>
    <property type="molecule type" value="Genomic_DNA"/>
</dbReference>
<protein>
    <submittedName>
        <fullName evidence="3">Ureidoacrylate peracid hydrolase</fullName>
        <ecNumber evidence="3">3.5.1.110</ecNumber>
    </submittedName>
</protein>
<accession>A0A853A2S2</accession>
<feature type="domain" description="Isochorismatase-like" evidence="2">
    <location>
        <begin position="31"/>
        <end position="231"/>
    </location>
</feature>
<evidence type="ECO:0000256" key="1">
    <source>
        <dbReference type="ARBA" id="ARBA00022801"/>
    </source>
</evidence>
<organism evidence="3 4">
    <name type="scientific">Allostreptomyces psammosilenae</name>
    <dbReference type="NCBI Taxonomy" id="1892865"/>
    <lineage>
        <taxon>Bacteria</taxon>
        <taxon>Bacillati</taxon>
        <taxon>Actinomycetota</taxon>
        <taxon>Actinomycetes</taxon>
        <taxon>Kitasatosporales</taxon>
        <taxon>Streptomycetaceae</taxon>
        <taxon>Allostreptomyces</taxon>
    </lineage>
</organism>
<dbReference type="InterPro" id="IPR050272">
    <property type="entry name" value="Isochorismatase-like_hydrls"/>
</dbReference>
<dbReference type="InterPro" id="IPR000868">
    <property type="entry name" value="Isochorismatase-like_dom"/>
</dbReference>
<dbReference type="InterPro" id="IPR036380">
    <property type="entry name" value="Isochorismatase-like_sf"/>
</dbReference>
<dbReference type="PANTHER" id="PTHR43540">
    <property type="entry name" value="PEROXYUREIDOACRYLATE/UREIDOACRYLATE AMIDOHYDROLASE-RELATED"/>
    <property type="match status" value="1"/>
</dbReference>
<comment type="caution">
    <text evidence="3">The sequence shown here is derived from an EMBL/GenBank/DDBJ whole genome shotgun (WGS) entry which is preliminary data.</text>
</comment>
<dbReference type="SUPFAM" id="SSF52499">
    <property type="entry name" value="Isochorismatase-like hydrolases"/>
    <property type="match status" value="1"/>
</dbReference>
<keyword evidence="4" id="KW-1185">Reference proteome</keyword>
<dbReference type="RefSeq" id="WP_179816717.1">
    <property type="nucleotide sequence ID" value="NZ_JACBZD010000002.1"/>
</dbReference>
<name>A0A853A2S2_9ACTN</name>
<dbReference type="AlphaFoldDB" id="A0A853A2S2"/>
<dbReference type="Proteomes" id="UP000567795">
    <property type="component" value="Unassembled WGS sequence"/>
</dbReference>
<sequence length="260" mass="28052">MPEYAPTSTQDRRRLTLAARPEPLTTTLEETAVVVVDMQNDFGAEGGGVHLGGHDISVVRAAIEPTARVLSAARRAGVPVIYLKHGYLPDLSDMGPRDSKNWIVHAAARVGQPVPAPDGTQGRVLVQDTWNTEILPELAPEAGDIVLRKNRFSAFYGTDLDATLRRLGVRTIVVTGCTTSVCMESTIRDAMFRDYLAVLLADCTGEPQGRAHHESSLVLVERLLGWVSDSESLLRALAELPTDLPADVRAELPTDLPAAG</sequence>
<dbReference type="GO" id="GO:0016787">
    <property type="term" value="F:hydrolase activity"/>
    <property type="evidence" value="ECO:0007669"/>
    <property type="project" value="UniProtKB-KW"/>
</dbReference>
<dbReference type="EC" id="3.5.1.110" evidence="3"/>
<evidence type="ECO:0000259" key="2">
    <source>
        <dbReference type="Pfam" id="PF00857"/>
    </source>
</evidence>
<dbReference type="PANTHER" id="PTHR43540:SF6">
    <property type="entry name" value="ISOCHORISMATASE-LIKE DOMAIN-CONTAINING PROTEIN"/>
    <property type="match status" value="1"/>
</dbReference>
<dbReference type="CDD" id="cd00431">
    <property type="entry name" value="cysteine_hydrolases"/>
    <property type="match status" value="1"/>
</dbReference>
<reference evidence="3 4" key="1">
    <citation type="submission" date="2020-07" db="EMBL/GenBank/DDBJ databases">
        <title>Sequencing the genomes of 1000 actinobacteria strains.</title>
        <authorList>
            <person name="Klenk H.-P."/>
        </authorList>
    </citation>
    <scope>NUCLEOTIDE SEQUENCE [LARGE SCALE GENOMIC DNA]</scope>
    <source>
        <strain evidence="3 4">DSM 42178</strain>
    </source>
</reference>
<gene>
    <name evidence="3" type="ORF">FHU37_004799</name>
</gene>
<proteinExistence type="predicted"/>
<evidence type="ECO:0000313" key="3">
    <source>
        <dbReference type="EMBL" id="NYI07770.1"/>
    </source>
</evidence>
<dbReference type="Gene3D" id="3.40.50.850">
    <property type="entry name" value="Isochorismatase-like"/>
    <property type="match status" value="1"/>
</dbReference>
<dbReference type="Pfam" id="PF00857">
    <property type="entry name" value="Isochorismatase"/>
    <property type="match status" value="1"/>
</dbReference>
<evidence type="ECO:0000313" key="4">
    <source>
        <dbReference type="Proteomes" id="UP000567795"/>
    </source>
</evidence>